<gene>
    <name evidence="1" type="ORF">SDJN03_26193</name>
</gene>
<proteinExistence type="predicted"/>
<keyword evidence="2" id="KW-1185">Reference proteome</keyword>
<comment type="caution">
    <text evidence="1">The sequence shown here is derived from an EMBL/GenBank/DDBJ whole genome shotgun (WGS) entry which is preliminary data.</text>
</comment>
<dbReference type="Proteomes" id="UP000685013">
    <property type="component" value="Chromosome 17"/>
</dbReference>
<reference evidence="1 2" key="1">
    <citation type="journal article" date="2021" name="Hortic Res">
        <title>The domestication of Cucurbita argyrosperma as revealed by the genome of its wild relative.</title>
        <authorList>
            <person name="Barrera-Redondo J."/>
            <person name="Sanchez-de la Vega G."/>
            <person name="Aguirre-Liguori J.A."/>
            <person name="Castellanos-Morales G."/>
            <person name="Gutierrez-Guerrero Y.T."/>
            <person name="Aguirre-Dugua X."/>
            <person name="Aguirre-Planter E."/>
            <person name="Tenaillon M.I."/>
            <person name="Lira-Saade R."/>
            <person name="Eguiarte L.E."/>
        </authorList>
    </citation>
    <scope>NUCLEOTIDE SEQUENCE [LARGE SCALE GENOMIC DNA]</scope>
    <source>
        <strain evidence="1">JBR-2021</strain>
    </source>
</reference>
<dbReference type="EMBL" id="JAGKQH010000017">
    <property type="protein sequence ID" value="KAG6575554.1"/>
    <property type="molecule type" value="Genomic_DNA"/>
</dbReference>
<evidence type="ECO:0000313" key="1">
    <source>
        <dbReference type="EMBL" id="KAG6575554.1"/>
    </source>
</evidence>
<feature type="non-terminal residue" evidence="1">
    <location>
        <position position="1"/>
    </location>
</feature>
<accession>A0AAV6M529</accession>
<name>A0AAV6M529_9ROSI</name>
<sequence length="155" mass="15992">MLTWMVKEELGAARSGTPKLAEVTIVHMVGLHRGGLDAYHALSNANSALEGTLEAAINAAEVAIGAADIFCGTWVLVGAELGTRGGGAAELAEELVLLLPVEVVVGGGVVDRKRWDNAGLEASQWAVGEGDAGRDGAYDEAGGVAFLKRGGIRRR</sequence>
<organism evidence="1 2">
    <name type="scientific">Cucurbita argyrosperma subsp. sororia</name>
    <dbReference type="NCBI Taxonomy" id="37648"/>
    <lineage>
        <taxon>Eukaryota</taxon>
        <taxon>Viridiplantae</taxon>
        <taxon>Streptophyta</taxon>
        <taxon>Embryophyta</taxon>
        <taxon>Tracheophyta</taxon>
        <taxon>Spermatophyta</taxon>
        <taxon>Magnoliopsida</taxon>
        <taxon>eudicotyledons</taxon>
        <taxon>Gunneridae</taxon>
        <taxon>Pentapetalae</taxon>
        <taxon>rosids</taxon>
        <taxon>fabids</taxon>
        <taxon>Cucurbitales</taxon>
        <taxon>Cucurbitaceae</taxon>
        <taxon>Cucurbiteae</taxon>
        <taxon>Cucurbita</taxon>
    </lineage>
</organism>
<protein>
    <submittedName>
        <fullName evidence="1">Uncharacterized protein</fullName>
    </submittedName>
</protein>
<dbReference type="AlphaFoldDB" id="A0AAV6M529"/>
<evidence type="ECO:0000313" key="2">
    <source>
        <dbReference type="Proteomes" id="UP000685013"/>
    </source>
</evidence>